<keyword evidence="3" id="KW-1185">Reference proteome</keyword>
<organism evidence="2 3">
    <name type="scientific">Steinernema carpocapsae</name>
    <name type="common">Entomopathogenic nematode</name>
    <dbReference type="NCBI Taxonomy" id="34508"/>
    <lineage>
        <taxon>Eukaryota</taxon>
        <taxon>Metazoa</taxon>
        <taxon>Ecdysozoa</taxon>
        <taxon>Nematoda</taxon>
        <taxon>Chromadorea</taxon>
        <taxon>Rhabditida</taxon>
        <taxon>Tylenchina</taxon>
        <taxon>Panagrolaimomorpha</taxon>
        <taxon>Strongyloidoidea</taxon>
        <taxon>Steinernematidae</taxon>
        <taxon>Steinernema</taxon>
    </lineage>
</organism>
<proteinExistence type="predicted"/>
<dbReference type="EMBL" id="AZBU02000006">
    <property type="protein sequence ID" value="TKR71943.1"/>
    <property type="molecule type" value="Genomic_DNA"/>
</dbReference>
<keyword evidence="1" id="KW-1133">Transmembrane helix</keyword>
<keyword evidence="1" id="KW-0472">Membrane</keyword>
<feature type="transmembrane region" description="Helical" evidence="1">
    <location>
        <begin position="29"/>
        <end position="54"/>
    </location>
</feature>
<reference evidence="2 3" key="2">
    <citation type="journal article" date="2019" name="G3 (Bethesda)">
        <title>Hybrid Assembly of the Genome of the Entomopathogenic Nematode Steinernema carpocapsae Identifies the X-Chromosome.</title>
        <authorList>
            <person name="Serra L."/>
            <person name="Macchietto M."/>
            <person name="Macias-Munoz A."/>
            <person name="McGill C.J."/>
            <person name="Rodriguez I.M."/>
            <person name="Rodriguez B."/>
            <person name="Murad R."/>
            <person name="Mortazavi A."/>
        </authorList>
    </citation>
    <scope>NUCLEOTIDE SEQUENCE [LARGE SCALE GENOMIC DNA]</scope>
    <source>
        <strain evidence="2 3">ALL</strain>
    </source>
</reference>
<comment type="caution">
    <text evidence="2">The sequence shown here is derived from an EMBL/GenBank/DDBJ whole genome shotgun (WGS) entry which is preliminary data.</text>
</comment>
<protein>
    <recommendedName>
        <fullName evidence="4">G-protein coupled receptors family 1 profile domain-containing protein</fullName>
    </recommendedName>
</protein>
<dbReference type="AlphaFoldDB" id="A0A4U5MRG7"/>
<evidence type="ECO:0000313" key="3">
    <source>
        <dbReference type="Proteomes" id="UP000298663"/>
    </source>
</evidence>
<accession>A0A4U5MRG7</accession>
<reference evidence="2 3" key="1">
    <citation type="journal article" date="2015" name="Genome Biol.">
        <title>Comparative genomics of Steinernema reveals deeply conserved gene regulatory networks.</title>
        <authorList>
            <person name="Dillman A.R."/>
            <person name="Macchietto M."/>
            <person name="Porter C.F."/>
            <person name="Rogers A."/>
            <person name="Williams B."/>
            <person name="Antoshechkin I."/>
            <person name="Lee M.M."/>
            <person name="Goodwin Z."/>
            <person name="Lu X."/>
            <person name="Lewis E.E."/>
            <person name="Goodrich-Blair H."/>
            <person name="Stock S.P."/>
            <person name="Adams B.J."/>
            <person name="Sternberg P.W."/>
            <person name="Mortazavi A."/>
        </authorList>
    </citation>
    <scope>NUCLEOTIDE SEQUENCE [LARGE SCALE GENOMIC DNA]</scope>
    <source>
        <strain evidence="2 3">ALL</strain>
    </source>
</reference>
<keyword evidence="1" id="KW-0812">Transmembrane</keyword>
<gene>
    <name evidence="2" type="ORF">L596_019471</name>
</gene>
<feature type="transmembrane region" description="Helical" evidence="1">
    <location>
        <begin position="147"/>
        <end position="170"/>
    </location>
</feature>
<feature type="transmembrane region" description="Helical" evidence="1">
    <location>
        <begin position="190"/>
        <end position="214"/>
    </location>
</feature>
<dbReference type="Proteomes" id="UP000298663">
    <property type="component" value="Unassembled WGS sequence"/>
</dbReference>
<feature type="transmembrane region" description="Helical" evidence="1">
    <location>
        <begin position="230"/>
        <end position="252"/>
    </location>
</feature>
<name>A0A4U5MRG7_STECR</name>
<feature type="transmembrane region" description="Helical" evidence="1">
    <location>
        <begin position="75"/>
        <end position="96"/>
    </location>
</feature>
<sequence length="302" mass="34604">MFVSIARALRTQQLKPTVEMEMNDGNVRLLQIIVGCLYTAVPSVFLPVYLRIIYIFAKFKKYRSLECYQIMIQMGIAQCLAIAPPFVAFGLCLITYEDPFGIVNKIMKMYPSFLRTEACLGLVLALNRLKIFTGFGFRDCVQKLLSVISWLLGLTVLAFLCTPCCTYGIKPERMTTAFGSSHSSALFRRVASYILVVPPLVSFVIYMVVIVVLMRRKIAFEKPKFREERFIFVYALTRVLCDVVFVSIYHFVNYPHIPQYDVTLMLLLEISTIGVPPMLYLALYKLELDGEVGYRDDELTYL</sequence>
<feature type="transmembrane region" description="Helical" evidence="1">
    <location>
        <begin position="264"/>
        <end position="283"/>
    </location>
</feature>
<evidence type="ECO:0000256" key="1">
    <source>
        <dbReference type="SAM" id="Phobius"/>
    </source>
</evidence>
<evidence type="ECO:0008006" key="4">
    <source>
        <dbReference type="Google" id="ProtNLM"/>
    </source>
</evidence>
<evidence type="ECO:0000313" key="2">
    <source>
        <dbReference type="EMBL" id="TKR71943.1"/>
    </source>
</evidence>